<name>A0A6A6T2V5_9PLEO</name>
<dbReference type="InterPro" id="IPR046670">
    <property type="entry name" value="DUF6540"/>
</dbReference>
<dbReference type="Pfam" id="PF20174">
    <property type="entry name" value="DUF6540"/>
    <property type="match status" value="1"/>
</dbReference>
<reference evidence="1" key="1">
    <citation type="journal article" date="2020" name="Stud. Mycol.">
        <title>101 Dothideomycetes genomes: a test case for predicting lifestyles and emergence of pathogens.</title>
        <authorList>
            <person name="Haridas S."/>
            <person name="Albert R."/>
            <person name="Binder M."/>
            <person name="Bloem J."/>
            <person name="Labutti K."/>
            <person name="Salamov A."/>
            <person name="Andreopoulos B."/>
            <person name="Baker S."/>
            <person name="Barry K."/>
            <person name="Bills G."/>
            <person name="Bluhm B."/>
            <person name="Cannon C."/>
            <person name="Castanera R."/>
            <person name="Culley D."/>
            <person name="Daum C."/>
            <person name="Ezra D."/>
            <person name="Gonzalez J."/>
            <person name="Henrissat B."/>
            <person name="Kuo A."/>
            <person name="Liang C."/>
            <person name="Lipzen A."/>
            <person name="Lutzoni F."/>
            <person name="Magnuson J."/>
            <person name="Mondo S."/>
            <person name="Nolan M."/>
            <person name="Ohm R."/>
            <person name="Pangilinan J."/>
            <person name="Park H.-J."/>
            <person name="Ramirez L."/>
            <person name="Alfaro M."/>
            <person name="Sun H."/>
            <person name="Tritt A."/>
            <person name="Yoshinaga Y."/>
            <person name="Zwiers L.-H."/>
            <person name="Turgeon B."/>
            <person name="Goodwin S."/>
            <person name="Spatafora J."/>
            <person name="Crous P."/>
            <person name="Grigoriev I."/>
        </authorList>
    </citation>
    <scope>NUCLEOTIDE SEQUENCE</scope>
    <source>
        <strain evidence="1">CBS 122681</strain>
    </source>
</reference>
<sequence>MSPPLQPLQLIIYHSPLFAAHWALFLPTPSCPKTGKRIHADGSPLTGFEVLFEPFYDLRECSQSYQIIELGQVKEEDVERVASETPAPAKSLVSALEASGTRTRTGVRRRIEVRNCQSWVVDVVGRLVGCGGIGEEAFLIVGNAPKN</sequence>
<protein>
    <submittedName>
        <fullName evidence="1">Uncharacterized protein</fullName>
    </submittedName>
</protein>
<keyword evidence="2" id="KW-1185">Reference proteome</keyword>
<accession>A0A6A6T2V5</accession>
<dbReference type="OrthoDB" id="2999773at2759"/>
<gene>
    <name evidence="1" type="ORF">K491DRAFT_471379</name>
</gene>
<organism evidence="1 2">
    <name type="scientific">Lophiostoma macrostomum CBS 122681</name>
    <dbReference type="NCBI Taxonomy" id="1314788"/>
    <lineage>
        <taxon>Eukaryota</taxon>
        <taxon>Fungi</taxon>
        <taxon>Dikarya</taxon>
        <taxon>Ascomycota</taxon>
        <taxon>Pezizomycotina</taxon>
        <taxon>Dothideomycetes</taxon>
        <taxon>Pleosporomycetidae</taxon>
        <taxon>Pleosporales</taxon>
        <taxon>Lophiostomataceae</taxon>
        <taxon>Lophiostoma</taxon>
    </lineage>
</organism>
<dbReference type="AlphaFoldDB" id="A0A6A6T2V5"/>
<proteinExistence type="predicted"/>
<evidence type="ECO:0000313" key="1">
    <source>
        <dbReference type="EMBL" id="KAF2654409.1"/>
    </source>
</evidence>
<dbReference type="EMBL" id="MU004364">
    <property type="protein sequence ID" value="KAF2654409.1"/>
    <property type="molecule type" value="Genomic_DNA"/>
</dbReference>
<evidence type="ECO:0000313" key="2">
    <source>
        <dbReference type="Proteomes" id="UP000799324"/>
    </source>
</evidence>
<dbReference type="Proteomes" id="UP000799324">
    <property type="component" value="Unassembled WGS sequence"/>
</dbReference>